<name>A0ACC0MSN0_RHOML</name>
<sequence>MEDVYERDDVAREARTEARIQQVAALADQISAFVVANQPRRHSANRNPLNNEEEAASDEETENPFVVGAPGGDSFYQRRENGRGLLANCDSRQWESGLKVDLPEFQGGLAPKEFLDWVATIEEILDFKRVPEDKWVALVATRFQGRVAAWWQQLKLSRSKQGKEKISSWENLKKIGSRSVDDYTTEFHQLVVQNDIAETEEQLVSRYIRGFREQLQYMLNMFDTYSVLKAHHRALQLERQANRKSAAPAWGVVAQTTPSPVSIRPTGNSIPVVPQAIRAGVSWSKCFKCGEPDHRDIECRKGDGLGKALFVDADKIVSEHYEEYDQEATYDESQPSADSLDGDVEEVVGDVRPLLVVRRSCYARREVEGNSWLRGNVFQSTCTIGGKVCRFVID</sequence>
<gene>
    <name evidence="1" type="ORF">RHMOL_Rhmol08G0224200</name>
</gene>
<proteinExistence type="predicted"/>
<protein>
    <submittedName>
        <fullName evidence="1">Uncharacterized protein</fullName>
    </submittedName>
</protein>
<organism evidence="1 2">
    <name type="scientific">Rhododendron molle</name>
    <name type="common">Chinese azalea</name>
    <name type="synonym">Azalea mollis</name>
    <dbReference type="NCBI Taxonomy" id="49168"/>
    <lineage>
        <taxon>Eukaryota</taxon>
        <taxon>Viridiplantae</taxon>
        <taxon>Streptophyta</taxon>
        <taxon>Embryophyta</taxon>
        <taxon>Tracheophyta</taxon>
        <taxon>Spermatophyta</taxon>
        <taxon>Magnoliopsida</taxon>
        <taxon>eudicotyledons</taxon>
        <taxon>Gunneridae</taxon>
        <taxon>Pentapetalae</taxon>
        <taxon>asterids</taxon>
        <taxon>Ericales</taxon>
        <taxon>Ericaceae</taxon>
        <taxon>Ericoideae</taxon>
        <taxon>Rhodoreae</taxon>
        <taxon>Rhododendron</taxon>
    </lineage>
</organism>
<evidence type="ECO:0000313" key="1">
    <source>
        <dbReference type="EMBL" id="KAI8543512.1"/>
    </source>
</evidence>
<evidence type="ECO:0000313" key="2">
    <source>
        <dbReference type="Proteomes" id="UP001062846"/>
    </source>
</evidence>
<comment type="caution">
    <text evidence="1">The sequence shown here is derived from an EMBL/GenBank/DDBJ whole genome shotgun (WGS) entry which is preliminary data.</text>
</comment>
<keyword evidence="2" id="KW-1185">Reference proteome</keyword>
<dbReference type="EMBL" id="CM046395">
    <property type="protein sequence ID" value="KAI8543512.1"/>
    <property type="molecule type" value="Genomic_DNA"/>
</dbReference>
<reference evidence="1" key="1">
    <citation type="submission" date="2022-02" db="EMBL/GenBank/DDBJ databases">
        <title>Plant Genome Project.</title>
        <authorList>
            <person name="Zhang R.-G."/>
        </authorList>
    </citation>
    <scope>NUCLEOTIDE SEQUENCE</scope>
    <source>
        <strain evidence="1">AT1</strain>
    </source>
</reference>
<dbReference type="Proteomes" id="UP001062846">
    <property type="component" value="Chromosome 8"/>
</dbReference>
<accession>A0ACC0MSN0</accession>